<evidence type="ECO:0000313" key="9">
    <source>
        <dbReference type="EMBL" id="MBN1573643.1"/>
    </source>
</evidence>
<evidence type="ECO:0000256" key="1">
    <source>
        <dbReference type="ARBA" id="ARBA00008724"/>
    </source>
</evidence>
<gene>
    <name evidence="9" type="ORF">JW984_10660</name>
</gene>
<feature type="domain" description="TACO1/YebC-like N-terminal" evidence="8">
    <location>
        <begin position="5"/>
        <end position="76"/>
    </location>
</feature>
<evidence type="ECO:0000256" key="4">
    <source>
        <dbReference type="ARBA" id="ARBA00023125"/>
    </source>
</evidence>
<dbReference type="GO" id="GO:0003677">
    <property type="term" value="F:DNA binding"/>
    <property type="evidence" value="ECO:0007669"/>
    <property type="project" value="UniProtKB-UniRule"/>
</dbReference>
<comment type="subcellular location">
    <subcellularLocation>
        <location evidence="6">Cytoplasm</location>
    </subcellularLocation>
</comment>
<dbReference type="Gene3D" id="1.10.10.200">
    <property type="match status" value="1"/>
</dbReference>
<dbReference type="NCBIfam" id="NF009044">
    <property type="entry name" value="PRK12378.1"/>
    <property type="match status" value="1"/>
</dbReference>
<sequence length="249" mass="27264">MSGHSKWHSIKHKKGAVDAKRGKMFTKLIKEITVAARMGDPDPETNPRLRTAVAAAKAANMPKDNIERAIKKGAGELGSVNYEEVIYEGYGPAGVAVMVESLTDNKNRTVADIRYIFSKNSGNLGENGCVSWLFEKRGVISVEGHGTDADELLNIALEAGALDVNEEGNSFEVITEFADFEDVRDAVKKGGFKIITAEITMLPKNTVALEGKDAEKMLRLMDALEDNDDVQKAFANFDIPEEIMEELDI</sequence>
<proteinExistence type="inferred from homology"/>
<dbReference type="NCBIfam" id="NF001030">
    <property type="entry name" value="PRK00110.1"/>
    <property type="match status" value="1"/>
</dbReference>
<evidence type="ECO:0000313" key="10">
    <source>
        <dbReference type="Proteomes" id="UP000809273"/>
    </source>
</evidence>
<name>A0A9D8KGB5_9DELT</name>
<comment type="similarity">
    <text evidence="1 6">Belongs to the TACO1 family.</text>
</comment>
<keyword evidence="4 6" id="KW-0238">DNA-binding</keyword>
<keyword evidence="2 6" id="KW-0963">Cytoplasm</keyword>
<dbReference type="GO" id="GO:0005829">
    <property type="term" value="C:cytosol"/>
    <property type="evidence" value="ECO:0007669"/>
    <property type="project" value="TreeGrafter"/>
</dbReference>
<evidence type="ECO:0000256" key="2">
    <source>
        <dbReference type="ARBA" id="ARBA00022490"/>
    </source>
</evidence>
<dbReference type="Proteomes" id="UP000809273">
    <property type="component" value="Unassembled WGS sequence"/>
</dbReference>
<dbReference type="NCBIfam" id="TIGR01033">
    <property type="entry name" value="YebC/PmpR family DNA-binding transcriptional regulator"/>
    <property type="match status" value="1"/>
</dbReference>
<dbReference type="SUPFAM" id="SSF75625">
    <property type="entry name" value="YebC-like"/>
    <property type="match status" value="1"/>
</dbReference>
<keyword evidence="5 6" id="KW-0804">Transcription</keyword>
<dbReference type="InterPro" id="IPR002876">
    <property type="entry name" value="Transcrip_reg_TACO1-like"/>
</dbReference>
<dbReference type="Pfam" id="PF20772">
    <property type="entry name" value="TACO1_YebC_N"/>
    <property type="match status" value="1"/>
</dbReference>
<comment type="caution">
    <text evidence="9">The sequence shown here is derived from an EMBL/GenBank/DDBJ whole genome shotgun (WGS) entry which is preliminary data.</text>
</comment>
<evidence type="ECO:0000256" key="5">
    <source>
        <dbReference type="ARBA" id="ARBA00023163"/>
    </source>
</evidence>
<dbReference type="FunFam" id="1.10.10.200:FF:000002">
    <property type="entry name" value="Probable transcriptional regulatory protein CLM62_37755"/>
    <property type="match status" value="1"/>
</dbReference>
<evidence type="ECO:0000259" key="7">
    <source>
        <dbReference type="Pfam" id="PF01709"/>
    </source>
</evidence>
<evidence type="ECO:0000256" key="6">
    <source>
        <dbReference type="HAMAP-Rule" id="MF_00693"/>
    </source>
</evidence>
<keyword evidence="3 6" id="KW-0805">Transcription regulation</keyword>
<protein>
    <recommendedName>
        <fullName evidence="6">Probable transcriptional regulatory protein JW984_10660</fullName>
    </recommendedName>
</protein>
<feature type="domain" description="TACO1/YebC-like second and third" evidence="7">
    <location>
        <begin position="82"/>
        <end position="237"/>
    </location>
</feature>
<dbReference type="PANTHER" id="PTHR12532">
    <property type="entry name" value="TRANSLATIONAL ACTIVATOR OF CYTOCHROME C OXIDASE 1"/>
    <property type="match status" value="1"/>
</dbReference>
<dbReference type="HAMAP" id="MF_00693">
    <property type="entry name" value="Transcrip_reg_TACO1"/>
    <property type="match status" value="1"/>
</dbReference>
<dbReference type="AlphaFoldDB" id="A0A9D8KGB5"/>
<dbReference type="PANTHER" id="PTHR12532:SF6">
    <property type="entry name" value="TRANSCRIPTIONAL REGULATORY PROTEIN YEBC-RELATED"/>
    <property type="match status" value="1"/>
</dbReference>
<dbReference type="InterPro" id="IPR026564">
    <property type="entry name" value="Transcrip_reg_TACO1-like_dom3"/>
</dbReference>
<dbReference type="InterPro" id="IPR048300">
    <property type="entry name" value="TACO1_YebC-like_2nd/3rd_dom"/>
</dbReference>
<dbReference type="FunFam" id="3.30.70.980:FF:000002">
    <property type="entry name" value="Probable transcriptional regulatory protein YebC"/>
    <property type="match status" value="1"/>
</dbReference>
<dbReference type="EMBL" id="JAFGIX010000054">
    <property type="protein sequence ID" value="MBN1573643.1"/>
    <property type="molecule type" value="Genomic_DNA"/>
</dbReference>
<dbReference type="GO" id="GO:0006355">
    <property type="term" value="P:regulation of DNA-templated transcription"/>
    <property type="evidence" value="ECO:0007669"/>
    <property type="project" value="UniProtKB-UniRule"/>
</dbReference>
<dbReference type="Gene3D" id="3.30.70.980">
    <property type="match status" value="2"/>
</dbReference>
<dbReference type="InterPro" id="IPR017856">
    <property type="entry name" value="Integrase-like_N"/>
</dbReference>
<dbReference type="Pfam" id="PF01709">
    <property type="entry name" value="Transcrip_reg"/>
    <property type="match status" value="1"/>
</dbReference>
<dbReference type="InterPro" id="IPR049083">
    <property type="entry name" value="TACO1_YebC_N"/>
</dbReference>
<reference evidence="9" key="1">
    <citation type="journal article" date="2021" name="Environ. Microbiol.">
        <title>Genomic characterization of three novel Desulfobacterota classes expand the metabolic and phylogenetic diversity of the phylum.</title>
        <authorList>
            <person name="Murphy C.L."/>
            <person name="Biggerstaff J."/>
            <person name="Eichhorn A."/>
            <person name="Ewing E."/>
            <person name="Shahan R."/>
            <person name="Soriano D."/>
            <person name="Stewart S."/>
            <person name="VanMol K."/>
            <person name="Walker R."/>
            <person name="Walters P."/>
            <person name="Elshahed M.S."/>
            <person name="Youssef N.H."/>
        </authorList>
    </citation>
    <scope>NUCLEOTIDE SEQUENCE</scope>
    <source>
        <strain evidence="9">Zod_Metabat.24</strain>
    </source>
</reference>
<evidence type="ECO:0000256" key="3">
    <source>
        <dbReference type="ARBA" id="ARBA00023015"/>
    </source>
</evidence>
<organism evidence="9 10">
    <name type="scientific">Candidatus Zymogenus saltonus</name>
    <dbReference type="NCBI Taxonomy" id="2844893"/>
    <lineage>
        <taxon>Bacteria</taxon>
        <taxon>Deltaproteobacteria</taxon>
        <taxon>Candidatus Zymogenia</taxon>
        <taxon>Candidatus Zymogeniales</taxon>
        <taxon>Candidatus Zymogenaceae</taxon>
        <taxon>Candidatus Zymogenus</taxon>
    </lineage>
</organism>
<evidence type="ECO:0000259" key="8">
    <source>
        <dbReference type="Pfam" id="PF20772"/>
    </source>
</evidence>
<dbReference type="InterPro" id="IPR029072">
    <property type="entry name" value="YebC-like"/>
</dbReference>
<accession>A0A9D8KGB5</accession>
<reference evidence="9" key="2">
    <citation type="submission" date="2021-01" db="EMBL/GenBank/DDBJ databases">
        <authorList>
            <person name="Hahn C.R."/>
            <person name="Youssef N.H."/>
            <person name="Elshahed M."/>
        </authorList>
    </citation>
    <scope>NUCLEOTIDE SEQUENCE</scope>
    <source>
        <strain evidence="9">Zod_Metabat.24</strain>
    </source>
</reference>